<reference evidence="2" key="1">
    <citation type="submission" date="2018-05" db="EMBL/GenBank/DDBJ databases">
        <authorList>
            <person name="Lanie J.A."/>
            <person name="Ng W.-L."/>
            <person name="Kazmierczak K.M."/>
            <person name="Andrzejewski T.M."/>
            <person name="Davidsen T.M."/>
            <person name="Wayne K.J."/>
            <person name="Tettelin H."/>
            <person name="Glass J.I."/>
            <person name="Rusch D."/>
            <person name="Podicherti R."/>
            <person name="Tsui H.-C.T."/>
            <person name="Winkler M.E."/>
        </authorList>
    </citation>
    <scope>NUCLEOTIDE SEQUENCE</scope>
</reference>
<dbReference type="GO" id="GO:0019632">
    <property type="term" value="P:shikimate metabolic process"/>
    <property type="evidence" value="ECO:0007669"/>
    <property type="project" value="TreeGrafter"/>
</dbReference>
<evidence type="ECO:0000259" key="1">
    <source>
        <dbReference type="Pfam" id="PF08501"/>
    </source>
</evidence>
<dbReference type="GO" id="GO:0009423">
    <property type="term" value="P:chorismate biosynthetic process"/>
    <property type="evidence" value="ECO:0007669"/>
    <property type="project" value="TreeGrafter"/>
</dbReference>
<dbReference type="PANTHER" id="PTHR21089:SF1">
    <property type="entry name" value="BIFUNCTIONAL 3-DEHYDROQUINATE DEHYDRATASE_SHIKIMATE DEHYDROGENASE, CHLOROPLASTIC"/>
    <property type="match status" value="1"/>
</dbReference>
<gene>
    <name evidence="2" type="ORF">METZ01_LOCUS398820</name>
</gene>
<dbReference type="InterPro" id="IPR022893">
    <property type="entry name" value="Shikimate_DH_fam"/>
</dbReference>
<proteinExistence type="predicted"/>
<dbReference type="AlphaFoldDB" id="A0A382VHE9"/>
<dbReference type="EMBL" id="UINC01152021">
    <property type="protein sequence ID" value="SVD45966.1"/>
    <property type="molecule type" value="Genomic_DNA"/>
</dbReference>
<protein>
    <recommendedName>
        <fullName evidence="1">Shikimate dehydrogenase substrate binding N-terminal domain-containing protein</fullName>
    </recommendedName>
</protein>
<dbReference type="InterPro" id="IPR046346">
    <property type="entry name" value="Aminoacid_DH-like_N_sf"/>
</dbReference>
<dbReference type="Pfam" id="PF08501">
    <property type="entry name" value="Shikimate_dh_N"/>
    <property type="match status" value="1"/>
</dbReference>
<dbReference type="GO" id="GO:0004764">
    <property type="term" value="F:shikimate 3-dehydrogenase (NADP+) activity"/>
    <property type="evidence" value="ECO:0007669"/>
    <property type="project" value="InterPro"/>
</dbReference>
<accession>A0A382VHE9</accession>
<organism evidence="2">
    <name type="scientific">marine metagenome</name>
    <dbReference type="NCBI Taxonomy" id="408172"/>
    <lineage>
        <taxon>unclassified sequences</taxon>
        <taxon>metagenomes</taxon>
        <taxon>ecological metagenomes</taxon>
    </lineage>
</organism>
<dbReference type="GO" id="GO:0050661">
    <property type="term" value="F:NADP binding"/>
    <property type="evidence" value="ECO:0007669"/>
    <property type="project" value="TreeGrafter"/>
</dbReference>
<name>A0A382VHE9_9ZZZZ</name>
<dbReference type="GO" id="GO:0005829">
    <property type="term" value="C:cytosol"/>
    <property type="evidence" value="ECO:0007669"/>
    <property type="project" value="TreeGrafter"/>
</dbReference>
<evidence type="ECO:0000313" key="2">
    <source>
        <dbReference type="EMBL" id="SVD45966.1"/>
    </source>
</evidence>
<dbReference type="InterPro" id="IPR013708">
    <property type="entry name" value="Shikimate_DH-bd_N"/>
</dbReference>
<sequence>MNIPAEYKKIRVKEEELPDIIQQIRNGKLDGCNVTIPHKENSMKFLDEINPRAESISSVNCIMKSNSKIIGNNTDWFGFTMALKENKINLSNK</sequence>
<feature type="domain" description="Shikimate dehydrogenase substrate binding N-terminal" evidence="1">
    <location>
        <begin position="2"/>
        <end position="62"/>
    </location>
</feature>
<feature type="non-terminal residue" evidence="2">
    <location>
        <position position="93"/>
    </location>
</feature>
<dbReference type="PANTHER" id="PTHR21089">
    <property type="entry name" value="SHIKIMATE DEHYDROGENASE"/>
    <property type="match status" value="1"/>
</dbReference>
<dbReference type="Gene3D" id="3.40.50.10860">
    <property type="entry name" value="Leucine Dehydrogenase, chain A, domain 1"/>
    <property type="match status" value="1"/>
</dbReference>
<dbReference type="SUPFAM" id="SSF53223">
    <property type="entry name" value="Aminoacid dehydrogenase-like, N-terminal domain"/>
    <property type="match status" value="1"/>
</dbReference>